<evidence type="ECO:0000313" key="2">
    <source>
        <dbReference type="EMBL" id="TEB31567.1"/>
    </source>
</evidence>
<comment type="caution">
    <text evidence="2">The sequence shown here is derived from an EMBL/GenBank/DDBJ whole genome shotgun (WGS) entry which is preliminary data.</text>
</comment>
<dbReference type="Pfam" id="PF18759">
    <property type="entry name" value="Plavaka"/>
    <property type="match status" value="1"/>
</dbReference>
<dbReference type="InterPro" id="IPR041078">
    <property type="entry name" value="Plavaka"/>
</dbReference>
<dbReference type="EMBL" id="QPFP01000018">
    <property type="protein sequence ID" value="TEB31567.1"/>
    <property type="molecule type" value="Genomic_DNA"/>
</dbReference>
<proteinExistence type="predicted"/>
<feature type="non-terminal residue" evidence="2">
    <location>
        <position position="917"/>
    </location>
</feature>
<feature type="compositionally biased region" description="Basic and acidic residues" evidence="1">
    <location>
        <begin position="348"/>
        <end position="365"/>
    </location>
</feature>
<dbReference type="OrthoDB" id="2687259at2759"/>
<keyword evidence="3" id="KW-1185">Reference proteome</keyword>
<dbReference type="AlphaFoldDB" id="A0A4Y7TBL6"/>
<reference evidence="2 3" key="1">
    <citation type="journal article" date="2019" name="Nat. Ecol. Evol.">
        <title>Megaphylogeny resolves global patterns of mushroom evolution.</title>
        <authorList>
            <person name="Varga T."/>
            <person name="Krizsan K."/>
            <person name="Foldi C."/>
            <person name="Dima B."/>
            <person name="Sanchez-Garcia M."/>
            <person name="Sanchez-Ramirez S."/>
            <person name="Szollosi G.J."/>
            <person name="Szarkandi J.G."/>
            <person name="Papp V."/>
            <person name="Albert L."/>
            <person name="Andreopoulos W."/>
            <person name="Angelini C."/>
            <person name="Antonin V."/>
            <person name="Barry K.W."/>
            <person name="Bougher N.L."/>
            <person name="Buchanan P."/>
            <person name="Buyck B."/>
            <person name="Bense V."/>
            <person name="Catcheside P."/>
            <person name="Chovatia M."/>
            <person name="Cooper J."/>
            <person name="Damon W."/>
            <person name="Desjardin D."/>
            <person name="Finy P."/>
            <person name="Geml J."/>
            <person name="Haridas S."/>
            <person name="Hughes K."/>
            <person name="Justo A."/>
            <person name="Karasinski D."/>
            <person name="Kautmanova I."/>
            <person name="Kiss B."/>
            <person name="Kocsube S."/>
            <person name="Kotiranta H."/>
            <person name="LaButti K.M."/>
            <person name="Lechner B.E."/>
            <person name="Liimatainen K."/>
            <person name="Lipzen A."/>
            <person name="Lukacs Z."/>
            <person name="Mihaltcheva S."/>
            <person name="Morgado L.N."/>
            <person name="Niskanen T."/>
            <person name="Noordeloos M.E."/>
            <person name="Ohm R.A."/>
            <person name="Ortiz-Santana B."/>
            <person name="Ovrebo C."/>
            <person name="Racz N."/>
            <person name="Riley R."/>
            <person name="Savchenko A."/>
            <person name="Shiryaev A."/>
            <person name="Soop K."/>
            <person name="Spirin V."/>
            <person name="Szebenyi C."/>
            <person name="Tomsovsky M."/>
            <person name="Tulloss R.E."/>
            <person name="Uehling J."/>
            <person name="Grigoriev I.V."/>
            <person name="Vagvolgyi C."/>
            <person name="Papp T."/>
            <person name="Martin F.M."/>
            <person name="Miettinen O."/>
            <person name="Hibbett D.S."/>
            <person name="Nagy L.G."/>
        </authorList>
    </citation>
    <scope>NUCLEOTIDE SEQUENCE [LARGE SCALE GENOMIC DNA]</scope>
    <source>
        <strain evidence="2 3">FP101781</strain>
    </source>
</reference>
<evidence type="ECO:0000256" key="1">
    <source>
        <dbReference type="SAM" id="MobiDB-lite"/>
    </source>
</evidence>
<feature type="non-terminal residue" evidence="2">
    <location>
        <position position="1"/>
    </location>
</feature>
<accession>A0A4Y7TBL6</accession>
<protein>
    <submittedName>
        <fullName evidence="2">Uncharacterized protein</fullName>
    </submittedName>
</protein>
<feature type="region of interest" description="Disordered" evidence="1">
    <location>
        <begin position="345"/>
        <end position="365"/>
    </location>
</feature>
<feature type="compositionally biased region" description="Basic and acidic residues" evidence="1">
    <location>
        <begin position="555"/>
        <end position="578"/>
    </location>
</feature>
<organism evidence="2 3">
    <name type="scientific">Coprinellus micaceus</name>
    <name type="common">Glistening ink-cap mushroom</name>
    <name type="synonym">Coprinus micaceus</name>
    <dbReference type="NCBI Taxonomy" id="71717"/>
    <lineage>
        <taxon>Eukaryota</taxon>
        <taxon>Fungi</taxon>
        <taxon>Dikarya</taxon>
        <taxon>Basidiomycota</taxon>
        <taxon>Agaricomycotina</taxon>
        <taxon>Agaricomycetes</taxon>
        <taxon>Agaricomycetidae</taxon>
        <taxon>Agaricales</taxon>
        <taxon>Agaricineae</taxon>
        <taxon>Psathyrellaceae</taxon>
        <taxon>Coprinellus</taxon>
    </lineage>
</organism>
<evidence type="ECO:0000313" key="3">
    <source>
        <dbReference type="Proteomes" id="UP000298030"/>
    </source>
</evidence>
<name>A0A4Y7TBL6_COPMI</name>
<sequence>ATKETIHYGPFATKTAFELAEWYWGSTQKSLSDFEKLIRIFGNPGFSIPDAISVNWKAAFKALGANRDELSEEHGAWIQDDGWKSTPVFIDVPFHKQQKNTGMHRYFAGHFRHRSVLSVIKEKIANVEDSRQFHYQPYHATWKPDPSSDLPGLELYGELYSSRAFRQVNAEIQNLPPTATNNGLERVVVSLMFWSDGTGLSNFGSATLWPCYMFFGNESKYRRCQPSELLGCQIAYFIKLSDTFKEYLKELNGGKVPSDALFSHCVRELFQSQWCLLLDDELVDAMQNGIILMCPDGRRRCFYPRIFTYSADYPERVLIAGIRNNGGCPCHRCTIQKSELSKLGAPTDTERRDRLRSEQEQKGKVDKAREVIRSGYAVDTSQVEDSLKPLSLVPTVNSFSSRLSPINFELLPALVVDLLHEFEIGVWKTLFIHLIRLLDAHTGTQRDSIPKERLHTDIGQPPPFGRDTIRKFNANASEMKRKAARDYEDLLQCAVPAFEGLLPEPHNTHLMRLLYICTQWHALAKLRLHHDLTLDLLDYTTTRLGAQMRSFNRDTCEKTETRELAKEAEARARREGKGKGKGTASRKPAKFGIFTIKFHVLGDYSAVIRRYGTTDSYSSETGELFHRTPKAWFDRTDKRNFQVQFIKIEDSPDSRYAIGVTQKSPIDLLYFARDPGINYLDPYVEDAIPKMKHHLLPRILHRLGYDSADDIAKCDWKNVSLEESRLFSHKLLRINYTTYDVRREQDVIHLDTPQCNVLLLNSAVRDPRGGPKHPYIYARVIGIFHANVSYIGQLPNGSFSYTPHRIDFCWAHWYWFNEASEEFALDRVSPYPLDRPEALSFFDPADILRAVHLIPQFSLKLMDKKVPVKSRWDSKHDLWNTYFINRFADRDLFMRYQYRMSVGHTYMYTNKGFPSTP</sequence>
<gene>
    <name evidence="2" type="ORF">FA13DRAFT_1590707</name>
</gene>
<dbReference type="Proteomes" id="UP000298030">
    <property type="component" value="Unassembled WGS sequence"/>
</dbReference>
<feature type="region of interest" description="Disordered" evidence="1">
    <location>
        <begin position="555"/>
        <end position="586"/>
    </location>
</feature>